<dbReference type="SUPFAM" id="SSF82171">
    <property type="entry name" value="DPP6 N-terminal domain-like"/>
    <property type="match status" value="1"/>
</dbReference>
<dbReference type="Proteomes" id="UP000613266">
    <property type="component" value="Unassembled WGS sequence"/>
</dbReference>
<sequence>MQTVVIAKGELWLHREGAAPRQITSAFAREVQERDERSRRNSSWKHAPRDSEQQSGVIPANALWGRQQGAPLPPPRFLYACFGPDADTLYYLLRVGESTGLFRLHLSEDREVRLFHRNALAVQGLAWNPADRRLILSVRLHDGTAQLEVYDEEGTLKGAITGGDSIDAAPALVPGSAASVVYQSSGVARHPEQGHLTAVAHATLCQLDYRSGALCILVDDARYDHIAPRQAADGTIYAIRRPVEKPVHERAGHALMDMLLMPVRLLKAVFGYLNFFSMIYGKEPLRSAGGPRSPELDQDLGKLWLHGRMIELRKVRDDPQYAGNLVPASWELVRLRPGHATEVLARHVAGFDLAPDGSLVFTNGYQVSRWQAGHSTVLAKHELVEGLAAGPA</sequence>
<evidence type="ECO:0000313" key="2">
    <source>
        <dbReference type="EMBL" id="MBH9577007.1"/>
    </source>
</evidence>
<organism evidence="2 3">
    <name type="scientific">Inhella proteolytica</name>
    <dbReference type="NCBI Taxonomy" id="2795029"/>
    <lineage>
        <taxon>Bacteria</taxon>
        <taxon>Pseudomonadati</taxon>
        <taxon>Pseudomonadota</taxon>
        <taxon>Betaproteobacteria</taxon>
        <taxon>Burkholderiales</taxon>
        <taxon>Sphaerotilaceae</taxon>
        <taxon>Inhella</taxon>
    </lineage>
</organism>
<comment type="caution">
    <text evidence="2">The sequence shown here is derived from an EMBL/GenBank/DDBJ whole genome shotgun (WGS) entry which is preliminary data.</text>
</comment>
<feature type="region of interest" description="Disordered" evidence="1">
    <location>
        <begin position="29"/>
        <end position="56"/>
    </location>
</feature>
<gene>
    <name evidence="2" type="ORF">I7X39_08825</name>
</gene>
<proteinExistence type="predicted"/>
<dbReference type="EMBL" id="JAEDAK010000005">
    <property type="protein sequence ID" value="MBH9577007.1"/>
    <property type="molecule type" value="Genomic_DNA"/>
</dbReference>
<keyword evidence="3" id="KW-1185">Reference proteome</keyword>
<evidence type="ECO:0000313" key="3">
    <source>
        <dbReference type="Proteomes" id="UP000613266"/>
    </source>
</evidence>
<name>A0A931NDU5_9BURK</name>
<dbReference type="AlphaFoldDB" id="A0A931NDU5"/>
<evidence type="ECO:0000256" key="1">
    <source>
        <dbReference type="SAM" id="MobiDB-lite"/>
    </source>
</evidence>
<reference evidence="2" key="1">
    <citation type="submission" date="2020-12" db="EMBL/GenBank/DDBJ databases">
        <title>The genome sequence of Inhella sp. 1Y17.</title>
        <authorList>
            <person name="Liu Y."/>
        </authorList>
    </citation>
    <scope>NUCLEOTIDE SEQUENCE</scope>
    <source>
        <strain evidence="2">1Y17</strain>
    </source>
</reference>
<accession>A0A931NDU5</accession>
<protein>
    <submittedName>
        <fullName evidence="2">Uncharacterized protein</fullName>
    </submittedName>
</protein>
<feature type="compositionally biased region" description="Basic and acidic residues" evidence="1">
    <location>
        <begin position="30"/>
        <end position="39"/>
    </location>
</feature>
<dbReference type="RefSeq" id="WP_198110731.1">
    <property type="nucleotide sequence ID" value="NZ_JAEDAK010000005.1"/>
</dbReference>